<keyword evidence="4" id="KW-0804">Transcription</keyword>
<evidence type="ECO:0000256" key="3">
    <source>
        <dbReference type="ARBA" id="ARBA00023125"/>
    </source>
</evidence>
<keyword evidence="2" id="KW-0805">Transcription regulation</keyword>
<dbReference type="PRINTS" id="PR00039">
    <property type="entry name" value="HTHLYSR"/>
</dbReference>
<organism evidence="6 7">
    <name type="scientific">Shimia thalassica</name>
    <dbReference type="NCBI Taxonomy" id="1715693"/>
    <lineage>
        <taxon>Bacteria</taxon>
        <taxon>Pseudomonadati</taxon>
        <taxon>Pseudomonadota</taxon>
        <taxon>Alphaproteobacteria</taxon>
        <taxon>Rhodobacterales</taxon>
        <taxon>Roseobacteraceae</taxon>
    </lineage>
</organism>
<reference evidence="7" key="1">
    <citation type="submission" date="2015-09" db="EMBL/GenBank/DDBJ databases">
        <authorList>
            <person name="Rodrigo-Torres Lidia"/>
            <person name="Arahal R.David."/>
        </authorList>
    </citation>
    <scope>NUCLEOTIDE SEQUENCE [LARGE SCALE GENOMIC DNA]</scope>
    <source>
        <strain evidence="7">CECT 7735</strain>
    </source>
</reference>
<dbReference type="InterPro" id="IPR005119">
    <property type="entry name" value="LysR_subst-bd"/>
</dbReference>
<evidence type="ECO:0000313" key="7">
    <source>
        <dbReference type="Proteomes" id="UP000051870"/>
    </source>
</evidence>
<dbReference type="PANTHER" id="PTHR30537:SF74">
    <property type="entry name" value="HTH-TYPE TRANSCRIPTIONAL REGULATOR TRPI"/>
    <property type="match status" value="1"/>
</dbReference>
<proteinExistence type="inferred from homology"/>
<dbReference type="GeneID" id="83882577"/>
<dbReference type="InterPro" id="IPR058163">
    <property type="entry name" value="LysR-type_TF_proteobact-type"/>
</dbReference>
<dbReference type="Proteomes" id="UP000051870">
    <property type="component" value="Unassembled WGS sequence"/>
</dbReference>
<evidence type="ECO:0000256" key="4">
    <source>
        <dbReference type="ARBA" id="ARBA00023163"/>
    </source>
</evidence>
<gene>
    <name evidence="6" type="primary">gcvA_11</name>
    <name evidence="6" type="ORF">PH7735_03601</name>
</gene>
<dbReference type="Gene3D" id="1.10.10.10">
    <property type="entry name" value="Winged helix-like DNA-binding domain superfamily/Winged helix DNA-binding domain"/>
    <property type="match status" value="1"/>
</dbReference>
<dbReference type="AlphaFoldDB" id="A0A0P1IWH7"/>
<dbReference type="Gene3D" id="3.40.190.10">
    <property type="entry name" value="Periplasmic binding protein-like II"/>
    <property type="match status" value="2"/>
</dbReference>
<dbReference type="RefSeq" id="WP_058312766.1">
    <property type="nucleotide sequence ID" value="NZ_CYTW01000005.1"/>
</dbReference>
<evidence type="ECO:0000256" key="1">
    <source>
        <dbReference type="ARBA" id="ARBA00009437"/>
    </source>
</evidence>
<dbReference type="InterPro" id="IPR036390">
    <property type="entry name" value="WH_DNA-bd_sf"/>
</dbReference>
<evidence type="ECO:0000256" key="2">
    <source>
        <dbReference type="ARBA" id="ARBA00023015"/>
    </source>
</evidence>
<dbReference type="InterPro" id="IPR000847">
    <property type="entry name" value="LysR_HTH_N"/>
</dbReference>
<evidence type="ECO:0000313" key="6">
    <source>
        <dbReference type="EMBL" id="CUK11697.1"/>
    </source>
</evidence>
<dbReference type="PANTHER" id="PTHR30537">
    <property type="entry name" value="HTH-TYPE TRANSCRIPTIONAL REGULATOR"/>
    <property type="match status" value="1"/>
</dbReference>
<comment type="similarity">
    <text evidence="1">Belongs to the LysR transcriptional regulatory family.</text>
</comment>
<dbReference type="GO" id="GO:0043565">
    <property type="term" value="F:sequence-specific DNA binding"/>
    <property type="evidence" value="ECO:0007669"/>
    <property type="project" value="TreeGrafter"/>
</dbReference>
<dbReference type="InterPro" id="IPR036388">
    <property type="entry name" value="WH-like_DNA-bd_sf"/>
</dbReference>
<dbReference type="GO" id="GO:0003700">
    <property type="term" value="F:DNA-binding transcription factor activity"/>
    <property type="evidence" value="ECO:0007669"/>
    <property type="project" value="InterPro"/>
</dbReference>
<dbReference type="FunFam" id="1.10.10.10:FF:000001">
    <property type="entry name" value="LysR family transcriptional regulator"/>
    <property type="match status" value="1"/>
</dbReference>
<keyword evidence="3" id="KW-0238">DNA-binding</keyword>
<dbReference type="EMBL" id="CYTW01000005">
    <property type="protein sequence ID" value="CUK11697.1"/>
    <property type="molecule type" value="Genomic_DNA"/>
</dbReference>
<evidence type="ECO:0000259" key="5">
    <source>
        <dbReference type="PROSITE" id="PS50931"/>
    </source>
</evidence>
<dbReference type="GO" id="GO:0006351">
    <property type="term" value="P:DNA-templated transcription"/>
    <property type="evidence" value="ECO:0007669"/>
    <property type="project" value="TreeGrafter"/>
</dbReference>
<protein>
    <submittedName>
        <fullName evidence="6">Gcv operon activator</fullName>
    </submittedName>
</protein>
<dbReference type="SUPFAM" id="SSF53850">
    <property type="entry name" value="Periplasmic binding protein-like II"/>
    <property type="match status" value="1"/>
</dbReference>
<name>A0A0P1IWH7_9RHOB</name>
<sequence length="321" mass="36012">MRTLRRILPSLNSLYVVDAVARHLNLTKAALELGISQPAVSKSIRATEENLGTQLFIRRHRGLSLTLEGRAFVDEVRNALDRVSDAATAIKSASDAEEIRVNVSSSFVSMWLVPNIASFKEQNPSVLFNITENHGDLDQDAFAACDFTTRIGMGAWKEAHCWDLARERLYALASPEYIKAHPECLKLDTLQQSHLLHATETHRSRMGWKEWFAATGTPYLRDQNDMVFSDHHSAIHAALVGQGVTLGWQHLVGGYLGEGRLQIVANTVVRTPQNVFLLSPKNRILRAHHTLFKDWMVARFKQLDAIPHGLDRFDSTTRLGS</sequence>
<dbReference type="STRING" id="1715693.PH7735_03601"/>
<dbReference type="PROSITE" id="PS50931">
    <property type="entry name" value="HTH_LYSR"/>
    <property type="match status" value="1"/>
</dbReference>
<dbReference type="SUPFAM" id="SSF46785">
    <property type="entry name" value="Winged helix' DNA-binding domain"/>
    <property type="match status" value="1"/>
</dbReference>
<dbReference type="Pfam" id="PF03466">
    <property type="entry name" value="LysR_substrate"/>
    <property type="match status" value="1"/>
</dbReference>
<accession>A0A0P1IWH7</accession>
<keyword evidence="7" id="KW-1185">Reference proteome</keyword>
<feature type="domain" description="HTH lysR-type" evidence="5">
    <location>
        <begin position="9"/>
        <end position="66"/>
    </location>
</feature>
<dbReference type="Pfam" id="PF00126">
    <property type="entry name" value="HTH_1"/>
    <property type="match status" value="1"/>
</dbReference>